<proteinExistence type="inferred from homology"/>
<evidence type="ECO:0000313" key="4">
    <source>
        <dbReference type="EMBL" id="RZS46673.1"/>
    </source>
</evidence>
<keyword evidence="5" id="KW-1185">Reference proteome</keyword>
<reference evidence="4 5" key="1">
    <citation type="submission" date="2019-02" db="EMBL/GenBank/DDBJ databases">
        <title>Genomic Encyclopedia of Type Strains, Phase IV (KMG-IV): sequencing the most valuable type-strain genomes for metagenomic binning, comparative biology and taxonomic classification.</title>
        <authorList>
            <person name="Goeker M."/>
        </authorList>
    </citation>
    <scope>NUCLEOTIDE SEQUENCE [LARGE SCALE GENOMIC DNA]</scope>
    <source>
        <strain evidence="4 5">DSM 10617</strain>
    </source>
</reference>
<evidence type="ECO:0000256" key="1">
    <source>
        <dbReference type="ARBA" id="ARBA00006499"/>
    </source>
</evidence>
<comment type="caution">
    <text evidence="4">The sequence shown here is derived from an EMBL/GenBank/DDBJ whole genome shotgun (WGS) entry which is preliminary data.</text>
</comment>
<feature type="domain" description="Phospholipase/carboxylesterase/thioesterase" evidence="3">
    <location>
        <begin position="10"/>
        <end position="203"/>
    </location>
</feature>
<dbReference type="Pfam" id="PF02230">
    <property type="entry name" value="Abhydrolase_2"/>
    <property type="match status" value="1"/>
</dbReference>
<dbReference type="RefSeq" id="WP_130483903.1">
    <property type="nucleotide sequence ID" value="NZ_SGWV01000015.1"/>
</dbReference>
<dbReference type="InterPro" id="IPR050565">
    <property type="entry name" value="LYPA1-2/EST-like"/>
</dbReference>
<evidence type="ECO:0000259" key="3">
    <source>
        <dbReference type="Pfam" id="PF02230"/>
    </source>
</evidence>
<protein>
    <submittedName>
        <fullName evidence="4">Phospholipase/carboxylesterase</fullName>
    </submittedName>
</protein>
<evidence type="ECO:0000313" key="5">
    <source>
        <dbReference type="Proteomes" id="UP000293433"/>
    </source>
</evidence>
<name>A0A4V2EUX0_9BURK</name>
<sequence length="205" mass="21586">MSLAITVQRPTSATELILLFHGVGSSAADLAPLGEALAPHRPQACIVSVQAPDASDFGSGWQWFSVQGVTEAGRPARVAATMQRFVDTVQHWQRETGIGTATTTLLGFSQGSIMALESTQQPIALASRIVAIAGRFAQPPRLAPAGTRIHLLHGDADAVMPVRLSVDGQAQLQALGAEVTLDRFPGLGHGVDARVLAKVLDRLKD</sequence>
<dbReference type="InterPro" id="IPR003140">
    <property type="entry name" value="PLipase/COase/thioEstase"/>
</dbReference>
<dbReference type="PANTHER" id="PTHR10655">
    <property type="entry name" value="LYSOPHOSPHOLIPASE-RELATED"/>
    <property type="match status" value="1"/>
</dbReference>
<dbReference type="InterPro" id="IPR029058">
    <property type="entry name" value="AB_hydrolase_fold"/>
</dbReference>
<keyword evidence="2" id="KW-0378">Hydrolase</keyword>
<dbReference type="OrthoDB" id="9801763at2"/>
<accession>A0A4V2EUX0</accession>
<dbReference type="AlphaFoldDB" id="A0A4V2EUX0"/>
<dbReference type="Gene3D" id="3.40.50.1820">
    <property type="entry name" value="alpha/beta hydrolase"/>
    <property type="match status" value="1"/>
</dbReference>
<evidence type="ECO:0000256" key="2">
    <source>
        <dbReference type="ARBA" id="ARBA00022801"/>
    </source>
</evidence>
<dbReference type="SUPFAM" id="SSF53474">
    <property type="entry name" value="alpha/beta-Hydrolases"/>
    <property type="match status" value="1"/>
</dbReference>
<organism evidence="4 5">
    <name type="scientific">Sphaerotilus mobilis</name>
    <dbReference type="NCBI Taxonomy" id="47994"/>
    <lineage>
        <taxon>Bacteria</taxon>
        <taxon>Pseudomonadati</taxon>
        <taxon>Pseudomonadota</taxon>
        <taxon>Betaproteobacteria</taxon>
        <taxon>Burkholderiales</taxon>
        <taxon>Sphaerotilaceae</taxon>
        <taxon>Sphaerotilus</taxon>
    </lineage>
</organism>
<dbReference type="Proteomes" id="UP000293433">
    <property type="component" value="Unassembled WGS sequence"/>
</dbReference>
<dbReference type="PANTHER" id="PTHR10655:SF17">
    <property type="entry name" value="LYSOPHOSPHOLIPASE-LIKE PROTEIN 1"/>
    <property type="match status" value="1"/>
</dbReference>
<comment type="similarity">
    <text evidence="1">Belongs to the AB hydrolase superfamily. AB hydrolase 2 family.</text>
</comment>
<dbReference type="GO" id="GO:0016787">
    <property type="term" value="F:hydrolase activity"/>
    <property type="evidence" value="ECO:0007669"/>
    <property type="project" value="UniProtKB-KW"/>
</dbReference>
<gene>
    <name evidence="4" type="ORF">EV685_4092</name>
</gene>
<dbReference type="EMBL" id="SGWV01000015">
    <property type="protein sequence ID" value="RZS46673.1"/>
    <property type="molecule type" value="Genomic_DNA"/>
</dbReference>
<dbReference type="NCBIfam" id="NF008525">
    <property type="entry name" value="PRK11460.1"/>
    <property type="match status" value="1"/>
</dbReference>